<comment type="caution">
    <text evidence="2">The sequence shown here is derived from an EMBL/GenBank/DDBJ whole genome shotgun (WGS) entry which is preliminary data.</text>
</comment>
<gene>
    <name evidence="2" type="ORF">H9632_13115</name>
</gene>
<dbReference type="EMBL" id="JACSPW010000012">
    <property type="protein sequence ID" value="MBD8034004.1"/>
    <property type="molecule type" value="Genomic_DNA"/>
</dbReference>
<dbReference type="InterPro" id="IPR004360">
    <property type="entry name" value="Glyas_Fos-R_dOase_dom"/>
</dbReference>
<dbReference type="GO" id="GO:0051213">
    <property type="term" value="F:dioxygenase activity"/>
    <property type="evidence" value="ECO:0007669"/>
    <property type="project" value="UniProtKB-KW"/>
</dbReference>
<accession>A0ABR8XPX4</accession>
<dbReference type="Gene3D" id="3.10.180.10">
    <property type="entry name" value="2,3-Dihydroxybiphenyl 1,2-Dioxygenase, domain 1"/>
    <property type="match status" value="2"/>
</dbReference>
<proteinExistence type="predicted"/>
<dbReference type="PROSITE" id="PS51819">
    <property type="entry name" value="VOC"/>
    <property type="match status" value="2"/>
</dbReference>
<evidence type="ECO:0000313" key="3">
    <source>
        <dbReference type="Proteomes" id="UP000600565"/>
    </source>
</evidence>
<feature type="domain" description="VOC" evidence="1">
    <location>
        <begin position="156"/>
        <end position="274"/>
    </location>
</feature>
<organism evidence="2 3">
    <name type="scientific">Solibacillus merdavium</name>
    <dbReference type="NCBI Taxonomy" id="2762218"/>
    <lineage>
        <taxon>Bacteria</taxon>
        <taxon>Bacillati</taxon>
        <taxon>Bacillota</taxon>
        <taxon>Bacilli</taxon>
        <taxon>Bacillales</taxon>
        <taxon>Caryophanaceae</taxon>
        <taxon>Solibacillus</taxon>
    </lineage>
</organism>
<dbReference type="Proteomes" id="UP000600565">
    <property type="component" value="Unassembled WGS sequence"/>
</dbReference>
<reference evidence="2 3" key="1">
    <citation type="submission" date="2020-08" db="EMBL/GenBank/DDBJ databases">
        <title>A Genomic Blueprint of the Chicken Gut Microbiome.</title>
        <authorList>
            <person name="Gilroy R."/>
            <person name="Ravi A."/>
            <person name="Getino M."/>
            <person name="Pursley I."/>
            <person name="Horton D.L."/>
            <person name="Alikhan N.-F."/>
            <person name="Baker D."/>
            <person name="Gharbi K."/>
            <person name="Hall N."/>
            <person name="Watson M."/>
            <person name="Adriaenssens E.M."/>
            <person name="Foster-Nyarko E."/>
            <person name="Jarju S."/>
            <person name="Secka A."/>
            <person name="Antonio M."/>
            <person name="Oren A."/>
            <person name="Chaudhuri R."/>
            <person name="La Ragione R.M."/>
            <person name="Hildebrand F."/>
            <person name="Pallen M.J."/>
        </authorList>
    </citation>
    <scope>NUCLEOTIDE SEQUENCE [LARGE SCALE GENOMIC DNA]</scope>
    <source>
        <strain evidence="2 3">Sa1YVA6</strain>
    </source>
</reference>
<evidence type="ECO:0000259" key="1">
    <source>
        <dbReference type="PROSITE" id="PS51819"/>
    </source>
</evidence>
<evidence type="ECO:0000313" key="2">
    <source>
        <dbReference type="EMBL" id="MBD8034004.1"/>
    </source>
</evidence>
<dbReference type="Pfam" id="PF00903">
    <property type="entry name" value="Glyoxalase"/>
    <property type="match status" value="2"/>
</dbReference>
<dbReference type="RefSeq" id="WP_191704512.1">
    <property type="nucleotide sequence ID" value="NZ_JACSPW010000012.1"/>
</dbReference>
<dbReference type="CDD" id="cd08347">
    <property type="entry name" value="PcpA_C_like"/>
    <property type="match status" value="1"/>
</dbReference>
<protein>
    <submittedName>
        <fullName evidence="2">Ring-cleaving dioxygenase</fullName>
    </submittedName>
</protein>
<dbReference type="PANTHER" id="PTHR36110">
    <property type="entry name" value="RING-CLEAVING DIOXYGENASE MHQE-RELATED"/>
    <property type="match status" value="1"/>
</dbReference>
<dbReference type="SUPFAM" id="SSF54593">
    <property type="entry name" value="Glyoxalase/Bleomycin resistance protein/Dihydroxybiphenyl dioxygenase"/>
    <property type="match status" value="1"/>
</dbReference>
<dbReference type="InterPro" id="IPR037523">
    <property type="entry name" value="VOC_core"/>
</dbReference>
<keyword evidence="2" id="KW-0560">Oxidoreductase</keyword>
<dbReference type="PANTHER" id="PTHR36110:SF4">
    <property type="entry name" value="RING-CLEAVING DIOXYGENASE MHQA-RELATED"/>
    <property type="match status" value="1"/>
</dbReference>
<name>A0ABR8XPX4_9BACL</name>
<dbReference type="InterPro" id="IPR052537">
    <property type="entry name" value="Extradiol_RC_dioxygenase"/>
</dbReference>
<keyword evidence="3" id="KW-1185">Reference proteome</keyword>
<feature type="domain" description="VOC" evidence="1">
    <location>
        <begin position="6"/>
        <end position="132"/>
    </location>
</feature>
<dbReference type="InterPro" id="IPR029068">
    <property type="entry name" value="Glyas_Bleomycin-R_OHBP_Dase"/>
</dbReference>
<sequence>MYTIPGHHHISMITKNAQQNNTFYRDVLGLRRVKVTVNQDETSMYHLFYGDKTGSPGTELSFFEIPLVGRTHRGTNAITKIGLIVPSEESLNYWVKRFDEFGVKHEGRSTFTNRPAVLFEDEEGLRMALIAAPNTKVPYWETYEKSVVPAEHQIQGMGPVEMTVKSMGKLIHTLTEIFGYEVKEQTETTALLQSVKGEIFGEIFINEQDGPSEKPGRGSIHHLAIRVKNDEELAYWDEQVKKRGFTSSGIVDRYYFKSLYFRESNGILFEIATDGPGFLRDGDIETLGEQLDLPDFLEEKREEIAAKLKPIF</sequence>
<keyword evidence="2" id="KW-0223">Dioxygenase</keyword>